<protein>
    <recommendedName>
        <fullName evidence="4">OpgC protein</fullName>
    </recommendedName>
</protein>
<keyword evidence="3" id="KW-1185">Reference proteome</keyword>
<accession>A0A366EQ49</accession>
<evidence type="ECO:0008006" key="4">
    <source>
        <dbReference type="Google" id="ProtNLM"/>
    </source>
</evidence>
<evidence type="ECO:0000313" key="3">
    <source>
        <dbReference type="Proteomes" id="UP000253529"/>
    </source>
</evidence>
<feature type="transmembrane region" description="Helical" evidence="1">
    <location>
        <begin position="268"/>
        <end position="287"/>
    </location>
</feature>
<sequence length="376" mass="39219">MANAKRVGDIDFWRGAVLIAILVDHIPGNLLESVTPRNFGLSDSSEAFVFISGLSVGMAYAPRAASRGLLAVARGCFERALKLYGVHLVLTLAALVIFAAAFWMSGVEDLIEAHGRSYVFDSPAAGFAGLVALTHQLGYFNILPLYIVLMLWAPLALALAMRDVRLALAVSAGVYGASRVFGLRPPNWPEPGTWFFNPFAWQLIFTIGLVSAIVWRKGPPRAVPSLVLASLAVVAIAALVATSVAGVAPGLHDAVAARLDLAKQDLGLARLAHFAALAYLVAVAPPLKRIVDSVVGRAIQGLGRNGLSVFAAGCVISALGQAFLGATQPYSSAGIEQIAGLAYTVAGVAALFALARRIECRNTPVPPSAAVGFGAA</sequence>
<dbReference type="OrthoDB" id="9775975at2"/>
<name>A0A366EQ49_9HYPH</name>
<keyword evidence="1" id="KW-1133">Transmembrane helix</keyword>
<dbReference type="EMBL" id="QNRK01000041">
    <property type="protein sequence ID" value="RBP04086.1"/>
    <property type="molecule type" value="Genomic_DNA"/>
</dbReference>
<proteinExistence type="predicted"/>
<gene>
    <name evidence="2" type="ORF">DFR50_14158</name>
</gene>
<dbReference type="AlphaFoldDB" id="A0A366EQ49"/>
<dbReference type="PIRSF" id="PIRSF028704">
    <property type="entry name" value="UPC028704"/>
    <property type="match status" value="1"/>
</dbReference>
<keyword evidence="1" id="KW-0812">Transmembrane</keyword>
<keyword evidence="1" id="KW-0472">Membrane</keyword>
<feature type="transmembrane region" description="Helical" evidence="1">
    <location>
        <begin position="83"/>
        <end position="104"/>
    </location>
</feature>
<dbReference type="PANTHER" id="PTHR38592:SF3">
    <property type="entry name" value="BLL4819 PROTEIN"/>
    <property type="match status" value="1"/>
</dbReference>
<reference evidence="2 3" key="1">
    <citation type="submission" date="2018-06" db="EMBL/GenBank/DDBJ databases">
        <title>Genomic Encyclopedia of Type Strains, Phase IV (KMG-IV): sequencing the most valuable type-strain genomes for metagenomic binning, comparative biology and taxonomic classification.</title>
        <authorList>
            <person name="Goeker M."/>
        </authorList>
    </citation>
    <scope>NUCLEOTIDE SEQUENCE [LARGE SCALE GENOMIC DNA]</scope>
    <source>
        <strain evidence="2 3">DSM 24875</strain>
    </source>
</reference>
<evidence type="ECO:0000256" key="1">
    <source>
        <dbReference type="SAM" id="Phobius"/>
    </source>
</evidence>
<organism evidence="2 3">
    <name type="scientific">Roseiarcus fermentans</name>
    <dbReference type="NCBI Taxonomy" id="1473586"/>
    <lineage>
        <taxon>Bacteria</taxon>
        <taxon>Pseudomonadati</taxon>
        <taxon>Pseudomonadota</taxon>
        <taxon>Alphaproteobacteria</taxon>
        <taxon>Hyphomicrobiales</taxon>
        <taxon>Roseiarcaceae</taxon>
        <taxon>Roseiarcus</taxon>
    </lineage>
</organism>
<dbReference type="Proteomes" id="UP000253529">
    <property type="component" value="Unassembled WGS sequence"/>
</dbReference>
<feature type="transmembrane region" description="Helical" evidence="1">
    <location>
        <begin position="194"/>
        <end position="214"/>
    </location>
</feature>
<feature type="transmembrane region" description="Helical" evidence="1">
    <location>
        <begin position="124"/>
        <end position="152"/>
    </location>
</feature>
<feature type="transmembrane region" description="Helical" evidence="1">
    <location>
        <begin position="164"/>
        <end position="182"/>
    </location>
</feature>
<feature type="transmembrane region" description="Helical" evidence="1">
    <location>
        <begin position="307"/>
        <end position="326"/>
    </location>
</feature>
<dbReference type="Pfam" id="PF10129">
    <property type="entry name" value="OpgC_C"/>
    <property type="match status" value="1"/>
</dbReference>
<dbReference type="InterPro" id="IPR014550">
    <property type="entry name" value="UCP028704_OpgC"/>
</dbReference>
<evidence type="ECO:0000313" key="2">
    <source>
        <dbReference type="EMBL" id="RBP04086.1"/>
    </source>
</evidence>
<dbReference type="PANTHER" id="PTHR38592">
    <property type="entry name" value="BLL4819 PROTEIN"/>
    <property type="match status" value="1"/>
</dbReference>
<feature type="transmembrane region" description="Helical" evidence="1">
    <location>
        <begin position="338"/>
        <end position="355"/>
    </location>
</feature>
<dbReference type="RefSeq" id="WP_113892402.1">
    <property type="nucleotide sequence ID" value="NZ_QNRK01000041.1"/>
</dbReference>
<comment type="caution">
    <text evidence="2">The sequence shown here is derived from an EMBL/GenBank/DDBJ whole genome shotgun (WGS) entry which is preliminary data.</text>
</comment>
<feature type="transmembrane region" description="Helical" evidence="1">
    <location>
        <begin position="226"/>
        <end position="248"/>
    </location>
</feature>